<dbReference type="InterPro" id="IPR003439">
    <property type="entry name" value="ABC_transporter-like_ATP-bd"/>
</dbReference>
<evidence type="ECO:0000256" key="5">
    <source>
        <dbReference type="ARBA" id="ARBA00022970"/>
    </source>
</evidence>
<dbReference type="EMBL" id="BAHE01000028">
    <property type="protein sequence ID" value="GAC01531.1"/>
    <property type="molecule type" value="Genomic_DNA"/>
</dbReference>
<dbReference type="GO" id="GO:0015658">
    <property type="term" value="F:branched-chain amino acid transmembrane transporter activity"/>
    <property type="evidence" value="ECO:0007669"/>
    <property type="project" value="TreeGrafter"/>
</dbReference>
<dbReference type="PANTHER" id="PTHR43820">
    <property type="entry name" value="HIGH-AFFINITY BRANCHED-CHAIN AMINO ACID TRANSPORT ATP-BINDING PROTEIN LIVF"/>
    <property type="match status" value="1"/>
</dbReference>
<evidence type="ECO:0000259" key="7">
    <source>
        <dbReference type="PROSITE" id="PS50893"/>
    </source>
</evidence>
<dbReference type="SUPFAM" id="SSF52540">
    <property type="entry name" value="P-loop containing nucleoside triphosphate hydrolases"/>
    <property type="match status" value="1"/>
</dbReference>
<keyword evidence="5" id="KW-0029">Amino-acid transport</keyword>
<evidence type="ECO:0000256" key="4">
    <source>
        <dbReference type="ARBA" id="ARBA00022840"/>
    </source>
</evidence>
<evidence type="ECO:0000256" key="3">
    <source>
        <dbReference type="ARBA" id="ARBA00022741"/>
    </source>
</evidence>
<organism evidence="8 9">
    <name type="scientific">Gordonia namibiensis NBRC 108229</name>
    <dbReference type="NCBI Taxonomy" id="1208314"/>
    <lineage>
        <taxon>Bacteria</taxon>
        <taxon>Bacillati</taxon>
        <taxon>Actinomycetota</taxon>
        <taxon>Actinomycetes</taxon>
        <taxon>Mycobacteriales</taxon>
        <taxon>Gordoniaceae</taxon>
        <taxon>Gordonia</taxon>
    </lineage>
</organism>
<comment type="caution">
    <text evidence="8">The sequence shown here is derived from an EMBL/GenBank/DDBJ whole genome shotgun (WGS) entry which is preliminary data.</text>
</comment>
<dbReference type="InterPro" id="IPR027417">
    <property type="entry name" value="P-loop_NTPase"/>
</dbReference>
<keyword evidence="2" id="KW-0813">Transport</keyword>
<dbReference type="Gene3D" id="3.40.50.300">
    <property type="entry name" value="P-loop containing nucleotide triphosphate hydrolases"/>
    <property type="match status" value="1"/>
</dbReference>
<dbReference type="GO" id="GO:0015807">
    <property type="term" value="P:L-amino acid transport"/>
    <property type="evidence" value="ECO:0007669"/>
    <property type="project" value="TreeGrafter"/>
</dbReference>
<dbReference type="Proteomes" id="UP000035058">
    <property type="component" value="Unassembled WGS sequence"/>
</dbReference>
<dbReference type="InterPro" id="IPR052156">
    <property type="entry name" value="BCAA_Transport_ATP-bd_LivF"/>
</dbReference>
<gene>
    <name evidence="8" type="ORF">GONAM_28_00330</name>
</gene>
<sequence>MPDDGRRSAHDDEPSTPVGDTEIVVDETAPDIAGTRATRRDLTTLSAPERSRLFAEVSPAPGSPKPDPIIVVDNISRTFGGIKAVQVDHLEVQRGAITGLIGPNGAGKTTFFNLITGFDKPDSGTWSLNGESLGRMVPHQVARRGMVRTFQLTKALSKLSVLDNVKLGATGQRGEHFLAALAPWTWRKQEAEITERAHELLRRFKLDAKANDFAGSLSGGQRKLLEMARALMTDPEIVMLDEPMAGVNPALTQSLLEHIKSLRDEGVTVVFVEHDMDVIRDISDWVVVMAQGQIIAESLPDRLGDNEAVVDAYLGGHHDQALEFDDRGQPVGATAVLAERVEAAIEATLEEGGDLSEPVELPPVDPGRVAPGQVDTDKKEAE</sequence>
<evidence type="ECO:0000256" key="2">
    <source>
        <dbReference type="ARBA" id="ARBA00022448"/>
    </source>
</evidence>
<dbReference type="FunFam" id="3.40.50.300:FF:000421">
    <property type="entry name" value="Branched-chain amino acid ABC transporter ATP-binding protein"/>
    <property type="match status" value="1"/>
</dbReference>
<proteinExistence type="inferred from homology"/>
<evidence type="ECO:0000313" key="8">
    <source>
        <dbReference type="EMBL" id="GAC01531.1"/>
    </source>
</evidence>
<dbReference type="GO" id="GO:0016887">
    <property type="term" value="F:ATP hydrolysis activity"/>
    <property type="evidence" value="ECO:0007669"/>
    <property type="project" value="InterPro"/>
</dbReference>
<name>K6WQ29_9ACTN</name>
<dbReference type="InterPro" id="IPR017871">
    <property type="entry name" value="ABC_transporter-like_CS"/>
</dbReference>
<dbReference type="PROSITE" id="PS00211">
    <property type="entry name" value="ABC_TRANSPORTER_1"/>
    <property type="match status" value="1"/>
</dbReference>
<feature type="region of interest" description="Disordered" evidence="6">
    <location>
        <begin position="1"/>
        <end position="44"/>
    </location>
</feature>
<evidence type="ECO:0000256" key="1">
    <source>
        <dbReference type="ARBA" id="ARBA00005417"/>
    </source>
</evidence>
<feature type="region of interest" description="Disordered" evidence="6">
    <location>
        <begin position="349"/>
        <end position="382"/>
    </location>
</feature>
<dbReference type="CDD" id="cd03219">
    <property type="entry name" value="ABC_Mj1267_LivG_branched"/>
    <property type="match status" value="1"/>
</dbReference>
<feature type="domain" description="ABC transporter" evidence="7">
    <location>
        <begin position="70"/>
        <end position="316"/>
    </location>
</feature>
<keyword evidence="9" id="KW-1185">Reference proteome</keyword>
<dbReference type="RefSeq" id="WP_006867698.1">
    <property type="nucleotide sequence ID" value="NZ_BAHE01000028.1"/>
</dbReference>
<accession>K6WQ29</accession>
<feature type="compositionally biased region" description="Basic and acidic residues" evidence="6">
    <location>
        <begin position="1"/>
        <end position="13"/>
    </location>
</feature>
<dbReference type="PROSITE" id="PS50893">
    <property type="entry name" value="ABC_TRANSPORTER_2"/>
    <property type="match status" value="1"/>
</dbReference>
<keyword evidence="3" id="KW-0547">Nucleotide-binding</keyword>
<dbReference type="Pfam" id="PF00005">
    <property type="entry name" value="ABC_tran"/>
    <property type="match status" value="1"/>
</dbReference>
<keyword evidence="4 8" id="KW-0067">ATP-binding</keyword>
<dbReference type="AlphaFoldDB" id="K6WQ29"/>
<evidence type="ECO:0000313" key="9">
    <source>
        <dbReference type="Proteomes" id="UP000035058"/>
    </source>
</evidence>
<evidence type="ECO:0000256" key="6">
    <source>
        <dbReference type="SAM" id="MobiDB-lite"/>
    </source>
</evidence>
<dbReference type="PANTHER" id="PTHR43820:SF3">
    <property type="entry name" value="BRANCHED-CHAIN AMINO ACID TRANSPORT SYSTEM,ATP-BINDING PROTEIN"/>
    <property type="match status" value="1"/>
</dbReference>
<dbReference type="GO" id="GO:0005524">
    <property type="term" value="F:ATP binding"/>
    <property type="evidence" value="ECO:0007669"/>
    <property type="project" value="UniProtKB-KW"/>
</dbReference>
<reference evidence="8 9" key="1">
    <citation type="submission" date="2012-08" db="EMBL/GenBank/DDBJ databases">
        <title>Whole genome shotgun sequence of Gordonia namibiensis NBRC 108229.</title>
        <authorList>
            <person name="Isaki-Nakamura S."/>
            <person name="Hosoyama A."/>
            <person name="Tsuchikane K."/>
            <person name="Katsumata H."/>
            <person name="Baba S."/>
            <person name="Yamazaki S."/>
            <person name="Fujita N."/>
        </authorList>
    </citation>
    <scope>NUCLEOTIDE SEQUENCE [LARGE SCALE GENOMIC DNA]</scope>
    <source>
        <strain evidence="8 9">NBRC 108229</strain>
    </source>
</reference>
<protein>
    <submittedName>
        <fullName evidence="8">Putative ABC transporter ATP-binding protein</fullName>
    </submittedName>
</protein>
<dbReference type="InterPro" id="IPR003593">
    <property type="entry name" value="AAA+_ATPase"/>
</dbReference>
<dbReference type="SMART" id="SM00382">
    <property type="entry name" value="AAA"/>
    <property type="match status" value="1"/>
</dbReference>
<comment type="similarity">
    <text evidence="1">Belongs to the ABC transporter superfamily.</text>
</comment>